<dbReference type="Proteomes" id="UP000327478">
    <property type="component" value="Chromosome"/>
</dbReference>
<name>A0A5Q0P1U8_9GAMM</name>
<gene>
    <name evidence="4" type="ORF">GFH30_04815</name>
    <name evidence="3" type="ORF">GHJ48_12735</name>
</gene>
<evidence type="ECO:0000256" key="1">
    <source>
        <dbReference type="SAM" id="SignalP"/>
    </source>
</evidence>
<dbReference type="EMBL" id="WITK01000027">
    <property type="protein sequence ID" value="MQW93248.1"/>
    <property type="molecule type" value="Genomic_DNA"/>
</dbReference>
<reference evidence="5 6" key="1">
    <citation type="submission" date="2019-10" db="EMBL/GenBank/DDBJ databases">
        <authorList>
            <person name="Dong K."/>
        </authorList>
    </citation>
    <scope>NUCLEOTIDE SEQUENCE [LARGE SCALE GENOMIC DNA]</scope>
    <source>
        <strain evidence="5">dk386</strain>
        <strain evidence="4">Dk386</strain>
        <strain evidence="3">Dk771</strain>
        <strain evidence="6">dk771</strain>
    </source>
</reference>
<feature type="chain" id="PRO_5044623606" description="DUF7944 domain-containing protein" evidence="1">
    <location>
        <begin position="26"/>
        <end position="124"/>
    </location>
</feature>
<accession>A0A5Q0P1U8</accession>
<organism evidence="3 6">
    <name type="scientific">Acinetobacter wanghuae</name>
    <dbReference type="NCBI Taxonomy" id="2662362"/>
    <lineage>
        <taxon>Bacteria</taxon>
        <taxon>Pseudomonadati</taxon>
        <taxon>Pseudomonadota</taxon>
        <taxon>Gammaproteobacteria</taxon>
        <taxon>Moraxellales</taxon>
        <taxon>Moraxellaceae</taxon>
        <taxon>Acinetobacter</taxon>
    </lineage>
</organism>
<dbReference type="InterPro" id="IPR057704">
    <property type="entry name" value="DUF7944"/>
</dbReference>
<keyword evidence="1" id="KW-0732">Signal</keyword>
<proteinExistence type="predicted"/>
<feature type="domain" description="DUF7944" evidence="2">
    <location>
        <begin position="40"/>
        <end position="121"/>
    </location>
</feature>
<sequence length="124" mass="13537">MKNPLFKSLSALTLAATLFSPAVFAANENIDVTPTNQQVTHEELAAIYVLSEVCPSLVKDTAKFEQGYGKLAKEYLPSQKDPVQALNQLSKQSSFSKVLNEARQDAKTAGKTKNQAICNELVSY</sequence>
<feature type="signal peptide" evidence="1">
    <location>
        <begin position="1"/>
        <end position="25"/>
    </location>
</feature>
<evidence type="ECO:0000313" key="3">
    <source>
        <dbReference type="EMBL" id="MQW93248.1"/>
    </source>
</evidence>
<dbReference type="AlphaFoldDB" id="A0A5Q0P1U8"/>
<dbReference type="Pfam" id="PF25642">
    <property type="entry name" value="DUF7944"/>
    <property type="match status" value="1"/>
</dbReference>
<dbReference type="RefSeq" id="WP_153371154.1">
    <property type="nucleotide sequence ID" value="NZ_CP045650.1"/>
</dbReference>
<protein>
    <recommendedName>
        <fullName evidence="2">DUF7944 domain-containing protein</fullName>
    </recommendedName>
</protein>
<dbReference type="NCBIfam" id="NF047330">
    <property type="entry name" value="MCR_0457_fam"/>
    <property type="match status" value="1"/>
</dbReference>
<evidence type="ECO:0000259" key="2">
    <source>
        <dbReference type="Pfam" id="PF25642"/>
    </source>
</evidence>
<evidence type="ECO:0000313" key="6">
    <source>
        <dbReference type="Proteomes" id="UP000480556"/>
    </source>
</evidence>
<keyword evidence="5" id="KW-1185">Reference proteome</keyword>
<evidence type="ECO:0000313" key="4">
    <source>
        <dbReference type="EMBL" id="QGA10754.1"/>
    </source>
</evidence>
<evidence type="ECO:0000313" key="5">
    <source>
        <dbReference type="Proteomes" id="UP000327478"/>
    </source>
</evidence>
<dbReference type="EMBL" id="CP045650">
    <property type="protein sequence ID" value="QGA10754.1"/>
    <property type="molecule type" value="Genomic_DNA"/>
</dbReference>
<dbReference type="Proteomes" id="UP000480556">
    <property type="component" value="Unassembled WGS sequence"/>
</dbReference>